<name>A0A913YAG6_EXADI</name>
<dbReference type="InterPro" id="IPR011333">
    <property type="entry name" value="SKP1/BTB/POZ_sf"/>
</dbReference>
<proteinExistence type="predicted"/>
<feature type="coiled-coil region" evidence="1">
    <location>
        <begin position="19"/>
        <end position="82"/>
    </location>
</feature>
<sequence length="363" mass="41204">MSENKPWRESVQEKMQDLLDCFQKREAELTRLAEQLEHQRNELENETMKRKRATDQDITEQYRQLDDEKRRFETELKRMADTKEFQSSRIQLDIGGHKYTTSLSTLRKDPDSMLAAMFSGRHQLVNESDGSYFIDRDGTYFRYILNYLRDDFQVDTFPKDEVTLKEIQNEGRYYQLLGLVGAIEELLNPPPPAPDFTQEEINDMIATVSRQTDGQLISPSISPGRHIDFIFHHMTKSNIDFSGKNLSGLTFAHTTFAHNVSFVNSMLVNTCFYGCEFASHVVVDFSGADVSGADFRQCRCVQGGPNAFGGQSTSSIQGGGGGVMFGSSCSSFIQLIRMNQVKFLGAKHIGTKFDPTILDVIKF</sequence>
<dbReference type="KEGG" id="epa:110254694"/>
<dbReference type="SMART" id="SM00225">
    <property type="entry name" value="BTB"/>
    <property type="match status" value="1"/>
</dbReference>
<protein>
    <recommendedName>
        <fullName evidence="2">BTB domain-containing protein</fullName>
    </recommendedName>
</protein>
<dbReference type="OMA" id="ADFRQCR"/>
<dbReference type="GeneID" id="110254694"/>
<organism evidence="3 4">
    <name type="scientific">Exaiptasia diaphana</name>
    <name type="common">Tropical sea anemone</name>
    <name type="synonym">Aiptasia pulchella</name>
    <dbReference type="NCBI Taxonomy" id="2652724"/>
    <lineage>
        <taxon>Eukaryota</taxon>
        <taxon>Metazoa</taxon>
        <taxon>Cnidaria</taxon>
        <taxon>Anthozoa</taxon>
        <taxon>Hexacorallia</taxon>
        <taxon>Actiniaria</taxon>
        <taxon>Aiptasiidae</taxon>
        <taxon>Exaiptasia</taxon>
    </lineage>
</organism>
<dbReference type="EnsemblMetazoa" id="XM_021061722.2">
    <property type="protein sequence ID" value="XP_020917381.1"/>
    <property type="gene ID" value="LOC110254694"/>
</dbReference>
<dbReference type="AlphaFoldDB" id="A0A913YAG6"/>
<evidence type="ECO:0000256" key="1">
    <source>
        <dbReference type="SAM" id="Coils"/>
    </source>
</evidence>
<dbReference type="SUPFAM" id="SSF54695">
    <property type="entry name" value="POZ domain"/>
    <property type="match status" value="1"/>
</dbReference>
<dbReference type="PANTHER" id="PTHR11145">
    <property type="entry name" value="BTB/POZ DOMAIN-CONTAINING ADAPTER FOR CUL3-MEDIATED RHOA DEGRADATION PROTEIN FAMILY MEMBER"/>
    <property type="match status" value="1"/>
</dbReference>
<dbReference type="Proteomes" id="UP000887567">
    <property type="component" value="Unplaced"/>
</dbReference>
<dbReference type="OrthoDB" id="2414723at2759"/>
<dbReference type="PANTHER" id="PTHR11145:SF8">
    <property type="entry name" value="RE57120P"/>
    <property type="match status" value="1"/>
</dbReference>
<keyword evidence="4" id="KW-1185">Reference proteome</keyword>
<dbReference type="GO" id="GO:0051260">
    <property type="term" value="P:protein homooligomerization"/>
    <property type="evidence" value="ECO:0007669"/>
    <property type="project" value="InterPro"/>
</dbReference>
<evidence type="ECO:0000313" key="4">
    <source>
        <dbReference type="Proteomes" id="UP000887567"/>
    </source>
</evidence>
<evidence type="ECO:0000259" key="2">
    <source>
        <dbReference type="SMART" id="SM00225"/>
    </source>
</evidence>
<dbReference type="InterPro" id="IPR045068">
    <property type="entry name" value="BACURD1-3"/>
</dbReference>
<evidence type="ECO:0000313" key="3">
    <source>
        <dbReference type="EnsemblMetazoa" id="XP_020917381.1"/>
    </source>
</evidence>
<accession>A0A913YAG6</accession>
<dbReference type="Gene3D" id="3.30.710.10">
    <property type="entry name" value="Potassium Channel Kv1.1, Chain A"/>
    <property type="match status" value="1"/>
</dbReference>
<dbReference type="InterPro" id="IPR003131">
    <property type="entry name" value="T1-type_BTB"/>
</dbReference>
<dbReference type="RefSeq" id="XP_020917381.1">
    <property type="nucleotide sequence ID" value="XM_021061722.2"/>
</dbReference>
<dbReference type="InterPro" id="IPR000210">
    <property type="entry name" value="BTB/POZ_dom"/>
</dbReference>
<reference evidence="3" key="1">
    <citation type="submission" date="2022-11" db="UniProtKB">
        <authorList>
            <consortium name="EnsemblMetazoa"/>
        </authorList>
    </citation>
    <scope>IDENTIFICATION</scope>
</reference>
<keyword evidence="1" id="KW-0175">Coiled coil</keyword>
<dbReference type="SUPFAM" id="SSF141571">
    <property type="entry name" value="Pentapeptide repeat-like"/>
    <property type="match status" value="1"/>
</dbReference>
<dbReference type="Pfam" id="PF02214">
    <property type="entry name" value="BTB_2"/>
    <property type="match status" value="1"/>
</dbReference>
<feature type="domain" description="BTB" evidence="2">
    <location>
        <begin position="88"/>
        <end position="191"/>
    </location>
</feature>
<dbReference type="Gene3D" id="2.160.20.80">
    <property type="entry name" value="E3 ubiquitin-protein ligase SopA"/>
    <property type="match status" value="1"/>
</dbReference>